<dbReference type="PANTHER" id="PTHR16557">
    <property type="entry name" value="ALKYLATED DNA REPAIR PROTEIN ALKB-RELATED"/>
    <property type="match status" value="1"/>
</dbReference>
<dbReference type="GO" id="GO:0035515">
    <property type="term" value="F:oxidative RNA demethylase activity"/>
    <property type="evidence" value="ECO:0007669"/>
    <property type="project" value="TreeGrafter"/>
</dbReference>
<keyword evidence="8" id="KW-1185">Reference proteome</keyword>
<comment type="caution">
    <text evidence="7">The sequence shown here is derived from an EMBL/GenBank/DDBJ whole genome shotgun (WGS) entry which is preliminary data.</text>
</comment>
<name>A0A812SDU4_9DINO</name>
<evidence type="ECO:0000313" key="8">
    <source>
        <dbReference type="Proteomes" id="UP000604046"/>
    </source>
</evidence>
<evidence type="ECO:0000256" key="4">
    <source>
        <dbReference type="ARBA" id="ARBA00023004"/>
    </source>
</evidence>
<dbReference type="PROSITE" id="PS51471">
    <property type="entry name" value="FE2OG_OXY"/>
    <property type="match status" value="1"/>
</dbReference>
<keyword evidence="2" id="KW-0223">Dioxygenase</keyword>
<feature type="binding site" evidence="5">
    <location>
        <position position="202"/>
    </location>
    <ligand>
        <name>Fe cation</name>
        <dbReference type="ChEBI" id="CHEBI:24875"/>
        <note>catalytic</note>
    </ligand>
</feature>
<protein>
    <submittedName>
        <fullName evidence="7">AlkB protein</fullName>
    </submittedName>
</protein>
<proteinExistence type="predicted"/>
<dbReference type="GO" id="GO:0008198">
    <property type="term" value="F:ferrous iron binding"/>
    <property type="evidence" value="ECO:0007669"/>
    <property type="project" value="TreeGrafter"/>
</dbReference>
<dbReference type="EMBL" id="CAJNDS010002446">
    <property type="protein sequence ID" value="CAE7478637.1"/>
    <property type="molecule type" value="Genomic_DNA"/>
</dbReference>
<feature type="binding site" evidence="5">
    <location>
        <position position="261"/>
    </location>
    <ligand>
        <name>Fe cation</name>
        <dbReference type="ChEBI" id="CHEBI:24875"/>
        <note>catalytic</note>
    </ligand>
</feature>
<accession>A0A812SDU4</accession>
<dbReference type="GO" id="GO:0035516">
    <property type="term" value="F:broad specificity oxidative DNA demethylase activity"/>
    <property type="evidence" value="ECO:0007669"/>
    <property type="project" value="TreeGrafter"/>
</dbReference>
<evidence type="ECO:0000256" key="3">
    <source>
        <dbReference type="ARBA" id="ARBA00023002"/>
    </source>
</evidence>
<dbReference type="GO" id="GO:0035513">
    <property type="term" value="P:oxidative RNA demethylation"/>
    <property type="evidence" value="ECO:0007669"/>
    <property type="project" value="TreeGrafter"/>
</dbReference>
<keyword evidence="4 5" id="KW-0408">Iron</keyword>
<organism evidence="7 8">
    <name type="scientific">Symbiodinium natans</name>
    <dbReference type="NCBI Taxonomy" id="878477"/>
    <lineage>
        <taxon>Eukaryota</taxon>
        <taxon>Sar</taxon>
        <taxon>Alveolata</taxon>
        <taxon>Dinophyceae</taxon>
        <taxon>Suessiales</taxon>
        <taxon>Symbiodiniaceae</taxon>
        <taxon>Symbiodinium</taxon>
    </lineage>
</organism>
<dbReference type="Proteomes" id="UP000604046">
    <property type="component" value="Unassembled WGS sequence"/>
</dbReference>
<keyword evidence="1 5" id="KW-0479">Metal-binding</keyword>
<dbReference type="InterPro" id="IPR037151">
    <property type="entry name" value="AlkB-like_sf"/>
</dbReference>
<evidence type="ECO:0000256" key="2">
    <source>
        <dbReference type="ARBA" id="ARBA00022964"/>
    </source>
</evidence>
<dbReference type="Gene3D" id="2.60.120.590">
    <property type="entry name" value="Alpha-ketoglutarate-dependent dioxygenase AlkB-like"/>
    <property type="match status" value="1"/>
</dbReference>
<dbReference type="GO" id="GO:0005737">
    <property type="term" value="C:cytoplasm"/>
    <property type="evidence" value="ECO:0007669"/>
    <property type="project" value="TreeGrafter"/>
</dbReference>
<reference evidence="7" key="1">
    <citation type="submission" date="2021-02" db="EMBL/GenBank/DDBJ databases">
        <authorList>
            <person name="Dougan E. K."/>
            <person name="Rhodes N."/>
            <person name="Thang M."/>
            <person name="Chan C."/>
        </authorList>
    </citation>
    <scope>NUCLEOTIDE SEQUENCE</scope>
</reference>
<dbReference type="PANTHER" id="PTHR16557:SF2">
    <property type="entry name" value="NUCLEIC ACID DIOXYGENASE ALKBH1"/>
    <property type="match status" value="1"/>
</dbReference>
<dbReference type="InterPro" id="IPR004574">
    <property type="entry name" value="Alkb"/>
</dbReference>
<dbReference type="InterPro" id="IPR005123">
    <property type="entry name" value="Oxoglu/Fe-dep_dioxygenase_dom"/>
</dbReference>
<sequence length="294" mass="32943">MPSESVLQHMEQFGPATVVKRCRGYLYVKFADPHVVPHVRATRHVVEGAALTVEPVRAKKKEWYCQIDPQFPVRVRRLGNGIVHIQNMISMEMQKRLARRVLLLGESPAGFYRPSFEGRQMHLSTFCLGHHWDTVSHTYTAVRSDSDGLPVLALPEDLMDLAAGIQHDLNQKRQEKMFPEMLPEACIVNHYTAEGSLGLHQDLDESSSSLDKGIPVISLSLGCSARFLFTMGPSETSETQSCVLKSGDIFIFGGPARRLHHGIAKVFPRTTPKSLQADMEGRPGRLNLTFRQVM</sequence>
<feature type="domain" description="Fe2OG dioxygenase" evidence="6">
    <location>
        <begin position="182"/>
        <end position="294"/>
    </location>
</feature>
<evidence type="ECO:0000259" key="6">
    <source>
        <dbReference type="PROSITE" id="PS51471"/>
    </source>
</evidence>
<dbReference type="SUPFAM" id="SSF51197">
    <property type="entry name" value="Clavaminate synthase-like"/>
    <property type="match status" value="1"/>
</dbReference>
<dbReference type="OrthoDB" id="6614653at2759"/>
<evidence type="ECO:0000256" key="1">
    <source>
        <dbReference type="ARBA" id="ARBA00022723"/>
    </source>
</evidence>
<gene>
    <name evidence="7" type="primary">alkB</name>
    <name evidence="7" type="ORF">SNAT2548_LOCUS26881</name>
</gene>
<keyword evidence="3" id="KW-0560">Oxidoreductase</keyword>
<dbReference type="InterPro" id="IPR027450">
    <property type="entry name" value="AlkB-like"/>
</dbReference>
<evidence type="ECO:0000256" key="5">
    <source>
        <dbReference type="PIRSR" id="PIRSR604574-2"/>
    </source>
</evidence>
<comment type="cofactor">
    <cofactor evidence="5">
        <name>Fe(2+)</name>
        <dbReference type="ChEBI" id="CHEBI:29033"/>
    </cofactor>
    <text evidence="5">Binds 1 Fe(2+) ion per subunit.</text>
</comment>
<dbReference type="AlphaFoldDB" id="A0A812SDU4"/>
<dbReference type="Pfam" id="PF13532">
    <property type="entry name" value="2OG-FeII_Oxy_2"/>
    <property type="match status" value="1"/>
</dbReference>
<evidence type="ECO:0000313" key="7">
    <source>
        <dbReference type="EMBL" id="CAE7478637.1"/>
    </source>
</evidence>
<feature type="binding site" evidence="5">
    <location>
        <position position="200"/>
    </location>
    <ligand>
        <name>Fe cation</name>
        <dbReference type="ChEBI" id="CHEBI:24875"/>
        <note>catalytic</note>
    </ligand>
</feature>